<dbReference type="InterPro" id="IPR011453">
    <property type="entry name" value="DUF1559"/>
</dbReference>
<protein>
    <recommendedName>
        <fullName evidence="1">DUF1559 domain-containing protein</fullName>
    </recommendedName>
</protein>
<dbReference type="InterPro" id="IPR045584">
    <property type="entry name" value="Pilin-like"/>
</dbReference>
<gene>
    <name evidence="2" type="ORF">Q31a_15610</name>
</gene>
<dbReference type="PANTHER" id="PTHR30093">
    <property type="entry name" value="GENERAL SECRETION PATHWAY PROTEIN G"/>
    <property type="match status" value="1"/>
</dbReference>
<feature type="domain" description="DUF1559" evidence="1">
    <location>
        <begin position="36"/>
        <end position="338"/>
    </location>
</feature>
<organism evidence="2 3">
    <name type="scientific">Aureliella helgolandensis</name>
    <dbReference type="NCBI Taxonomy" id="2527968"/>
    <lineage>
        <taxon>Bacteria</taxon>
        <taxon>Pseudomonadati</taxon>
        <taxon>Planctomycetota</taxon>
        <taxon>Planctomycetia</taxon>
        <taxon>Pirellulales</taxon>
        <taxon>Pirellulaceae</taxon>
        <taxon>Aureliella</taxon>
    </lineage>
</organism>
<dbReference type="InterPro" id="IPR012902">
    <property type="entry name" value="N_methyl_site"/>
</dbReference>
<evidence type="ECO:0000313" key="3">
    <source>
        <dbReference type="Proteomes" id="UP000318017"/>
    </source>
</evidence>
<evidence type="ECO:0000259" key="1">
    <source>
        <dbReference type="Pfam" id="PF07596"/>
    </source>
</evidence>
<dbReference type="NCBIfam" id="TIGR04294">
    <property type="entry name" value="pre_pil_HX9DG"/>
    <property type="match status" value="1"/>
</dbReference>
<proteinExistence type="predicted"/>
<keyword evidence="3" id="KW-1185">Reference proteome</keyword>
<dbReference type="Gene3D" id="3.30.700.10">
    <property type="entry name" value="Glycoprotein, Type 4 Pilin"/>
    <property type="match status" value="1"/>
</dbReference>
<dbReference type="PANTHER" id="PTHR30093:SF2">
    <property type="entry name" value="TYPE II SECRETION SYSTEM PROTEIN H"/>
    <property type="match status" value="1"/>
</dbReference>
<dbReference type="InterPro" id="IPR027558">
    <property type="entry name" value="Pre_pil_HX9DG_C"/>
</dbReference>
<dbReference type="Pfam" id="PF07596">
    <property type="entry name" value="SBP_bac_10"/>
    <property type="match status" value="1"/>
</dbReference>
<sequence length="372" mass="39120">MSNSYSQRREAFTLVELLVVIAIIGILVGLLLPAVQAAREAARRMQCSNNLKQYGLAIHNYSDVYNAIAPRRGGTTGDINADPNRQFANYYRKSPFVPLMPFIEQSARFNQIAAGGFSDDGSRVIGPDGPAGWYAGTIGTTAYKPWYQRDPNAICPSDTPPAQSASGNNSYAFSLGDTMINHNSNTVNMRGPFGAPLAVKKFGSISDGLSNTVAMSERIYSGNFGLRSTGTDDIRKGTAVLADVNTNPGACLSTALGRYYSPSIQVKGRFGALWTDGQAERVGFTTILGPNKPSCVNDANANADSNGGILSASSNHTGGVNASFMDGSIHFISDSIDTGNTAMPPVTSGPSPYGAWGALGTIDGGEVSTSID</sequence>
<dbReference type="AlphaFoldDB" id="A0A518G3U4"/>
<dbReference type="SUPFAM" id="SSF54523">
    <property type="entry name" value="Pili subunits"/>
    <property type="match status" value="1"/>
</dbReference>
<dbReference type="KEGG" id="ahel:Q31a_15610"/>
<accession>A0A518G3U4</accession>
<dbReference type="Pfam" id="PF07963">
    <property type="entry name" value="N_methyl"/>
    <property type="match status" value="1"/>
</dbReference>
<name>A0A518G3U4_9BACT</name>
<evidence type="ECO:0000313" key="2">
    <source>
        <dbReference type="EMBL" id="QDV23263.1"/>
    </source>
</evidence>
<dbReference type="RefSeq" id="WP_145086971.1">
    <property type="nucleotide sequence ID" value="NZ_CP036298.1"/>
</dbReference>
<dbReference type="OrthoDB" id="241541at2"/>
<dbReference type="Proteomes" id="UP000318017">
    <property type="component" value="Chromosome"/>
</dbReference>
<dbReference type="EMBL" id="CP036298">
    <property type="protein sequence ID" value="QDV23263.1"/>
    <property type="molecule type" value="Genomic_DNA"/>
</dbReference>
<reference evidence="2 3" key="1">
    <citation type="submission" date="2019-02" db="EMBL/GenBank/DDBJ databases">
        <title>Deep-cultivation of Planctomycetes and their phenomic and genomic characterization uncovers novel biology.</title>
        <authorList>
            <person name="Wiegand S."/>
            <person name="Jogler M."/>
            <person name="Boedeker C."/>
            <person name="Pinto D."/>
            <person name="Vollmers J."/>
            <person name="Rivas-Marin E."/>
            <person name="Kohn T."/>
            <person name="Peeters S.H."/>
            <person name="Heuer A."/>
            <person name="Rast P."/>
            <person name="Oberbeckmann S."/>
            <person name="Bunk B."/>
            <person name="Jeske O."/>
            <person name="Meyerdierks A."/>
            <person name="Storesund J.E."/>
            <person name="Kallscheuer N."/>
            <person name="Luecker S."/>
            <person name="Lage O.M."/>
            <person name="Pohl T."/>
            <person name="Merkel B.J."/>
            <person name="Hornburger P."/>
            <person name="Mueller R.-W."/>
            <person name="Bruemmer F."/>
            <person name="Labrenz M."/>
            <person name="Spormann A.M."/>
            <person name="Op den Camp H."/>
            <person name="Overmann J."/>
            <person name="Amann R."/>
            <person name="Jetten M.S.M."/>
            <person name="Mascher T."/>
            <person name="Medema M.H."/>
            <person name="Devos D.P."/>
            <person name="Kaster A.-K."/>
            <person name="Ovreas L."/>
            <person name="Rohde M."/>
            <person name="Galperin M.Y."/>
            <person name="Jogler C."/>
        </authorList>
    </citation>
    <scope>NUCLEOTIDE SEQUENCE [LARGE SCALE GENOMIC DNA]</scope>
    <source>
        <strain evidence="2 3">Q31a</strain>
    </source>
</reference>
<dbReference type="NCBIfam" id="TIGR02532">
    <property type="entry name" value="IV_pilin_GFxxxE"/>
    <property type="match status" value="1"/>
</dbReference>